<gene>
    <name evidence="2" type="ORF">ANE_LOCUS22694</name>
</gene>
<organism evidence="2 3">
    <name type="scientific">Arabis nemorensis</name>
    <dbReference type="NCBI Taxonomy" id="586526"/>
    <lineage>
        <taxon>Eukaryota</taxon>
        <taxon>Viridiplantae</taxon>
        <taxon>Streptophyta</taxon>
        <taxon>Embryophyta</taxon>
        <taxon>Tracheophyta</taxon>
        <taxon>Spermatophyta</taxon>
        <taxon>Magnoliopsida</taxon>
        <taxon>eudicotyledons</taxon>
        <taxon>Gunneridae</taxon>
        <taxon>Pentapetalae</taxon>
        <taxon>rosids</taxon>
        <taxon>malvids</taxon>
        <taxon>Brassicales</taxon>
        <taxon>Brassicaceae</taxon>
        <taxon>Arabideae</taxon>
        <taxon>Arabis</taxon>
    </lineage>
</organism>
<comment type="caution">
    <text evidence="2">The sequence shown here is derived from an EMBL/GenBank/DDBJ whole genome shotgun (WGS) entry which is preliminary data.</text>
</comment>
<sequence>MENPMTEALSQDLPQQEKENPTLTKAPPKRKRGRPPTKIPGSNNPLVLPGASSKKRNICQIQGSQEGKTLLIKNSLYMRRTLQGTQKAQMTKVAPYNNLGTFHKGI</sequence>
<dbReference type="Proteomes" id="UP000489600">
    <property type="component" value="Unassembled WGS sequence"/>
</dbReference>
<evidence type="ECO:0000313" key="3">
    <source>
        <dbReference type="Proteomes" id="UP000489600"/>
    </source>
</evidence>
<evidence type="ECO:0000256" key="1">
    <source>
        <dbReference type="SAM" id="MobiDB-lite"/>
    </source>
</evidence>
<evidence type="ECO:0000313" key="2">
    <source>
        <dbReference type="EMBL" id="VVB12250.1"/>
    </source>
</evidence>
<dbReference type="AlphaFoldDB" id="A0A565CEW6"/>
<accession>A0A565CEW6</accession>
<reference evidence="2" key="1">
    <citation type="submission" date="2019-07" db="EMBL/GenBank/DDBJ databases">
        <authorList>
            <person name="Dittberner H."/>
        </authorList>
    </citation>
    <scope>NUCLEOTIDE SEQUENCE [LARGE SCALE GENOMIC DNA]</scope>
</reference>
<keyword evidence="3" id="KW-1185">Reference proteome</keyword>
<proteinExistence type="predicted"/>
<protein>
    <submittedName>
        <fullName evidence="2">Uncharacterized protein</fullName>
    </submittedName>
</protein>
<feature type="region of interest" description="Disordered" evidence="1">
    <location>
        <begin position="1"/>
        <end position="54"/>
    </location>
</feature>
<name>A0A565CEW6_9BRAS</name>
<dbReference type="EMBL" id="CABITT030000007">
    <property type="protein sequence ID" value="VVB12250.1"/>
    <property type="molecule type" value="Genomic_DNA"/>
</dbReference>